<dbReference type="InterPro" id="IPR001589">
    <property type="entry name" value="Actinin_actin-bd_CS"/>
</dbReference>
<dbReference type="SUPFAM" id="SSF47576">
    <property type="entry name" value="Calponin-homology domain, CH-domain"/>
    <property type="match status" value="1"/>
</dbReference>
<dbReference type="Gene3D" id="1.10.418.10">
    <property type="entry name" value="Calponin-like domain"/>
    <property type="match status" value="1"/>
</dbReference>
<reference evidence="3" key="1">
    <citation type="submission" date="2017-02" db="UniProtKB">
        <authorList>
            <consortium name="WormBaseParasite"/>
        </authorList>
    </citation>
    <scope>IDENTIFICATION</scope>
</reference>
<gene>
    <name evidence="1" type="ORF">BTMF_LOCUS3818</name>
</gene>
<name>A0A0R3QDT5_9BILA</name>
<evidence type="ECO:0000313" key="2">
    <source>
        <dbReference type="Proteomes" id="UP000280834"/>
    </source>
</evidence>
<dbReference type="Proteomes" id="UP000280834">
    <property type="component" value="Unassembled WGS sequence"/>
</dbReference>
<evidence type="ECO:0000313" key="3">
    <source>
        <dbReference type="WBParaSite" id="BTMF_0000452101-mRNA-1"/>
    </source>
</evidence>
<dbReference type="AlphaFoldDB" id="A0A0R3QDT5"/>
<dbReference type="InterPro" id="IPR036872">
    <property type="entry name" value="CH_dom_sf"/>
</dbReference>
<accession>A0A0R3QDT5</accession>
<protein>
    <submittedName>
        <fullName evidence="1 3">Uncharacterized protein</fullName>
    </submittedName>
</protein>
<keyword evidence="2" id="KW-1185">Reference proteome</keyword>
<dbReference type="WBParaSite" id="BTMF_0000452101-mRNA-1">
    <property type="protein sequence ID" value="BTMF_0000452101-mRNA-1"/>
    <property type="gene ID" value="BTMF_0000452101"/>
</dbReference>
<dbReference type="EMBL" id="UZAG01003583">
    <property type="protein sequence ID" value="VDO15563.1"/>
    <property type="molecule type" value="Genomic_DNA"/>
</dbReference>
<evidence type="ECO:0000313" key="1">
    <source>
        <dbReference type="EMBL" id="VDO15563.1"/>
    </source>
</evidence>
<dbReference type="PROSITE" id="PS00019">
    <property type="entry name" value="ACTININ_1"/>
    <property type="match status" value="1"/>
</dbReference>
<reference evidence="1 2" key="2">
    <citation type="submission" date="2018-11" db="EMBL/GenBank/DDBJ databases">
        <authorList>
            <consortium name="Pathogen Informatics"/>
        </authorList>
    </citation>
    <scope>NUCLEOTIDE SEQUENCE [LARGE SCALE GENOMIC DNA]</scope>
</reference>
<organism evidence="3">
    <name type="scientific">Brugia timori</name>
    <dbReference type="NCBI Taxonomy" id="42155"/>
    <lineage>
        <taxon>Eukaryota</taxon>
        <taxon>Metazoa</taxon>
        <taxon>Ecdysozoa</taxon>
        <taxon>Nematoda</taxon>
        <taxon>Chromadorea</taxon>
        <taxon>Rhabditida</taxon>
        <taxon>Spirurina</taxon>
        <taxon>Spiruromorpha</taxon>
        <taxon>Filarioidea</taxon>
        <taxon>Onchocercidae</taxon>
        <taxon>Brugia</taxon>
    </lineage>
</organism>
<proteinExistence type="predicted"/>
<dbReference type="STRING" id="42155.A0A0R3QDT5"/>
<sequence length="36" mass="4488">MYMSAPCCTCFPFFRHEHDEMQKKTFTKWVNYHLET</sequence>